<accession>A0ABU8QKQ9</accession>
<keyword evidence="3 5" id="KW-1133">Transmembrane helix</keyword>
<comment type="subcellular location">
    <subcellularLocation>
        <location evidence="1">Membrane</location>
    </subcellularLocation>
</comment>
<name>A0ABU8QKQ9_9RHOB</name>
<evidence type="ECO:0000256" key="3">
    <source>
        <dbReference type="ARBA" id="ARBA00022989"/>
    </source>
</evidence>
<evidence type="ECO:0000256" key="1">
    <source>
        <dbReference type="ARBA" id="ARBA00004370"/>
    </source>
</evidence>
<evidence type="ECO:0000313" key="7">
    <source>
        <dbReference type="Proteomes" id="UP001368270"/>
    </source>
</evidence>
<sequence>MIPVNPAFTRPVLVMGMERRAFLTLLFTSLIWFVLGAITLDRGLIFVIILLCGMSILRVVADEDPLFFAIWCRRMRRNWPFVISFSLQSDPKQPHFVTRTLKPNDDGGFTWVPAPIVGGLHRIAGGIVTIIMGGLVWWIFTA</sequence>
<gene>
    <name evidence="6" type="ORF">WG622_17275</name>
</gene>
<proteinExistence type="predicted"/>
<keyword evidence="2 5" id="KW-0812">Transmembrane</keyword>
<keyword evidence="4 5" id="KW-0472">Membrane</keyword>
<dbReference type="InterPro" id="IPR007792">
    <property type="entry name" value="T4SS_VirB3/TrbD/AvhB"/>
</dbReference>
<keyword evidence="7" id="KW-1185">Reference proteome</keyword>
<dbReference type="RefSeq" id="WP_339404658.1">
    <property type="nucleotide sequence ID" value="NZ_JBBGAZ010000015.1"/>
</dbReference>
<feature type="transmembrane region" description="Helical" evidence="5">
    <location>
        <begin position="21"/>
        <end position="38"/>
    </location>
</feature>
<dbReference type="Pfam" id="PF05101">
    <property type="entry name" value="VirB3"/>
    <property type="match status" value="1"/>
</dbReference>
<evidence type="ECO:0000256" key="5">
    <source>
        <dbReference type="SAM" id="Phobius"/>
    </source>
</evidence>
<comment type="caution">
    <text evidence="6">The sequence shown here is derived from an EMBL/GenBank/DDBJ whole genome shotgun (WGS) entry which is preliminary data.</text>
</comment>
<reference evidence="6 7" key="1">
    <citation type="submission" date="2024-03" db="EMBL/GenBank/DDBJ databases">
        <title>Cognatishimia coralii sp. nov., a marine bacterium isolated from coral surrounding seawater.</title>
        <authorList>
            <person name="Liu X."/>
            <person name="Liu S."/>
            <person name="Sun H."/>
            <person name="Zhang Y."/>
        </authorList>
    </citation>
    <scope>NUCLEOTIDE SEQUENCE [LARGE SCALE GENOMIC DNA]</scope>
    <source>
        <strain evidence="6 7">D5M38</strain>
    </source>
</reference>
<organism evidence="6 7">
    <name type="scientific">Cognatishimia coralii</name>
    <dbReference type="NCBI Taxonomy" id="3083254"/>
    <lineage>
        <taxon>Bacteria</taxon>
        <taxon>Pseudomonadati</taxon>
        <taxon>Pseudomonadota</taxon>
        <taxon>Alphaproteobacteria</taxon>
        <taxon>Rhodobacterales</taxon>
        <taxon>Paracoccaceae</taxon>
        <taxon>Cognatishimia</taxon>
    </lineage>
</organism>
<dbReference type="EMBL" id="JBBGAZ010000015">
    <property type="protein sequence ID" value="MEJ5220010.1"/>
    <property type="molecule type" value="Genomic_DNA"/>
</dbReference>
<evidence type="ECO:0000256" key="4">
    <source>
        <dbReference type="ARBA" id="ARBA00023136"/>
    </source>
</evidence>
<evidence type="ECO:0000256" key="2">
    <source>
        <dbReference type="ARBA" id="ARBA00022692"/>
    </source>
</evidence>
<dbReference type="Proteomes" id="UP001368270">
    <property type="component" value="Unassembled WGS sequence"/>
</dbReference>
<evidence type="ECO:0000313" key="6">
    <source>
        <dbReference type="EMBL" id="MEJ5220010.1"/>
    </source>
</evidence>
<feature type="transmembrane region" description="Helical" evidence="5">
    <location>
        <begin position="44"/>
        <end position="61"/>
    </location>
</feature>
<protein>
    <submittedName>
        <fullName evidence="6">VirB3 family type IV secretion system protein</fullName>
    </submittedName>
</protein>
<feature type="transmembrane region" description="Helical" evidence="5">
    <location>
        <begin position="123"/>
        <end position="140"/>
    </location>
</feature>